<dbReference type="EMBL" id="CP010802">
    <property type="protein sequence ID" value="ALC17103.1"/>
    <property type="molecule type" value="Genomic_DNA"/>
</dbReference>
<gene>
    <name evidence="2" type="ORF">DSOUD_2341</name>
</gene>
<evidence type="ECO:0000313" key="2">
    <source>
        <dbReference type="EMBL" id="ALC17103.1"/>
    </source>
</evidence>
<name>A0A0M3QG32_9BACT</name>
<evidence type="ECO:0000259" key="1">
    <source>
        <dbReference type="Pfam" id="PF01882"/>
    </source>
</evidence>
<dbReference type="InterPro" id="IPR036465">
    <property type="entry name" value="vWFA_dom_sf"/>
</dbReference>
<feature type="domain" description="DUF58" evidence="1">
    <location>
        <begin position="43"/>
        <end position="245"/>
    </location>
</feature>
<dbReference type="PANTHER" id="PTHR33608:SF6">
    <property type="entry name" value="BLL2464 PROTEIN"/>
    <property type="match status" value="1"/>
</dbReference>
<dbReference type="PANTHER" id="PTHR33608">
    <property type="entry name" value="BLL2464 PROTEIN"/>
    <property type="match status" value="1"/>
</dbReference>
<dbReference type="STRING" id="1603606.DSOUD_2341"/>
<dbReference type="Proteomes" id="UP000057158">
    <property type="component" value="Chromosome"/>
</dbReference>
<dbReference type="PATRIC" id="fig|1603606.3.peg.2534"/>
<proteinExistence type="predicted"/>
<evidence type="ECO:0000313" key="3">
    <source>
        <dbReference type="Proteomes" id="UP000057158"/>
    </source>
</evidence>
<dbReference type="SUPFAM" id="SSF53300">
    <property type="entry name" value="vWA-like"/>
    <property type="match status" value="1"/>
</dbReference>
<sequence>MIPPLEIPAAVRRLEITARRQLAGTLAGEYRSHFRGRGMEFAEIRPYQFGDDPRQLDWNLTARCGTPQVRLYQEERSRTLTLIADVSRSCTPAKRLLLARCAALLAFAAVQNRDRVALIAFSDRMEELIPPGSGRNHALRILSTLLGLSPKGEGTDLSSPLDAALALHRRPGMLILLSDLHAPLPDQLLRRTLARHDLLALVLRDHRERQCPGSGLTLVADAESGARRLVDLGSRAACTAMEKAWDDSDRRLAAELQRLGIDHAFVDDKEPPLPALRSLFGSRRRRER</sequence>
<dbReference type="InterPro" id="IPR002881">
    <property type="entry name" value="DUF58"/>
</dbReference>
<accession>A0A0M3QG32</accession>
<dbReference type="AlphaFoldDB" id="A0A0M3QG32"/>
<dbReference type="RefSeq" id="WP_053551135.1">
    <property type="nucleotide sequence ID" value="NZ_CP010802.1"/>
</dbReference>
<organism evidence="2 3">
    <name type="scientific">Desulfuromonas soudanensis</name>
    <dbReference type="NCBI Taxonomy" id="1603606"/>
    <lineage>
        <taxon>Bacteria</taxon>
        <taxon>Pseudomonadati</taxon>
        <taxon>Thermodesulfobacteriota</taxon>
        <taxon>Desulfuromonadia</taxon>
        <taxon>Desulfuromonadales</taxon>
        <taxon>Desulfuromonadaceae</taxon>
        <taxon>Desulfuromonas</taxon>
    </lineage>
</organism>
<dbReference type="KEGG" id="des:DSOUD_2341"/>
<dbReference type="Gene3D" id="3.40.50.410">
    <property type="entry name" value="von Willebrand factor, type A domain"/>
    <property type="match status" value="1"/>
</dbReference>
<dbReference type="Pfam" id="PF01882">
    <property type="entry name" value="DUF58"/>
    <property type="match status" value="1"/>
</dbReference>
<keyword evidence="3" id="KW-1185">Reference proteome</keyword>
<dbReference type="OrthoDB" id="9776116at2"/>
<protein>
    <recommendedName>
        <fullName evidence="1">DUF58 domain-containing protein</fullName>
    </recommendedName>
</protein>
<reference evidence="2 3" key="1">
    <citation type="submission" date="2015-07" db="EMBL/GenBank/DDBJ databases">
        <title>Isolation and Genomic Characterization of a Novel Halophilic Metal-Reducing Deltaproteobacterium from the Deep Subsurface.</title>
        <authorList>
            <person name="Badalamenti J.P."/>
            <person name="Summers Z.M."/>
            <person name="Gralnick J.A."/>
            <person name="Bond D.R."/>
        </authorList>
    </citation>
    <scope>NUCLEOTIDE SEQUENCE [LARGE SCALE GENOMIC DNA]</scope>
    <source>
        <strain evidence="2 3">WTL</strain>
    </source>
</reference>